<sequence>MGLYLVESFQKANIFAKLAFMFLLIAEILGWIAFTTTDWGRMFTFGGDYVGYGLWRICTNLICETNDGWLLEWYGVVQAFAIIGFVTLNLGFFLVILFMFVATCKCNSDLSFWNAINCFAGAICWLISIIIFGIKFDDKYDQGYGKTVSYSYILAIIALALMIASGIVLLLTNRGGGAVSSK</sequence>
<keyword evidence="2 5" id="KW-0812">Transmembrane</keyword>
<comment type="subcellular location">
    <subcellularLocation>
        <location evidence="1">Membrane</location>
        <topology evidence="1">Multi-pass membrane protein</topology>
    </subcellularLocation>
</comment>
<keyword evidence="4 5" id="KW-0472">Membrane</keyword>
<evidence type="ECO:0000256" key="4">
    <source>
        <dbReference type="ARBA" id="ARBA00023136"/>
    </source>
</evidence>
<evidence type="ECO:0000256" key="1">
    <source>
        <dbReference type="ARBA" id="ARBA00004141"/>
    </source>
</evidence>
<dbReference type="AlphaFoldDB" id="A0A2T7PHE9"/>
<dbReference type="Gene3D" id="1.20.140.150">
    <property type="match status" value="1"/>
</dbReference>
<dbReference type="PANTHER" id="PTHR10671">
    <property type="entry name" value="EPITHELIAL MEMBRANE PROTEIN-RELATED"/>
    <property type="match status" value="1"/>
</dbReference>
<dbReference type="Pfam" id="PF00822">
    <property type="entry name" value="PMP22_Claudin"/>
    <property type="match status" value="1"/>
</dbReference>
<feature type="transmembrane region" description="Helical" evidence="5">
    <location>
        <begin position="76"/>
        <end position="100"/>
    </location>
</feature>
<organism evidence="6 7">
    <name type="scientific">Pomacea canaliculata</name>
    <name type="common">Golden apple snail</name>
    <dbReference type="NCBI Taxonomy" id="400727"/>
    <lineage>
        <taxon>Eukaryota</taxon>
        <taxon>Metazoa</taxon>
        <taxon>Spiralia</taxon>
        <taxon>Lophotrochozoa</taxon>
        <taxon>Mollusca</taxon>
        <taxon>Gastropoda</taxon>
        <taxon>Caenogastropoda</taxon>
        <taxon>Architaenioglossa</taxon>
        <taxon>Ampullarioidea</taxon>
        <taxon>Ampullariidae</taxon>
        <taxon>Pomacea</taxon>
    </lineage>
</organism>
<evidence type="ECO:0000313" key="6">
    <source>
        <dbReference type="EMBL" id="PVD32851.1"/>
    </source>
</evidence>
<name>A0A2T7PHE9_POMCA</name>
<feature type="transmembrane region" description="Helical" evidence="5">
    <location>
        <begin position="12"/>
        <end position="34"/>
    </location>
</feature>
<keyword evidence="7" id="KW-1185">Reference proteome</keyword>
<dbReference type="InterPro" id="IPR004031">
    <property type="entry name" value="PMP22/EMP/MP20/Claudin"/>
</dbReference>
<dbReference type="OrthoDB" id="6152343at2759"/>
<dbReference type="EMBL" id="PZQS01000004">
    <property type="protein sequence ID" value="PVD32851.1"/>
    <property type="molecule type" value="Genomic_DNA"/>
</dbReference>
<feature type="transmembrane region" description="Helical" evidence="5">
    <location>
        <begin position="152"/>
        <end position="172"/>
    </location>
</feature>
<dbReference type="OMA" id="QEPDANC"/>
<evidence type="ECO:0000313" key="7">
    <source>
        <dbReference type="Proteomes" id="UP000245119"/>
    </source>
</evidence>
<protein>
    <recommendedName>
        <fullName evidence="8">MARVEL domain-containing protein</fullName>
    </recommendedName>
</protein>
<dbReference type="GO" id="GO:0005886">
    <property type="term" value="C:plasma membrane"/>
    <property type="evidence" value="ECO:0007669"/>
    <property type="project" value="TreeGrafter"/>
</dbReference>
<keyword evidence="3 5" id="KW-1133">Transmembrane helix</keyword>
<feature type="transmembrane region" description="Helical" evidence="5">
    <location>
        <begin position="112"/>
        <end position="132"/>
    </location>
</feature>
<evidence type="ECO:0000256" key="2">
    <source>
        <dbReference type="ARBA" id="ARBA00022692"/>
    </source>
</evidence>
<evidence type="ECO:0000256" key="5">
    <source>
        <dbReference type="SAM" id="Phobius"/>
    </source>
</evidence>
<evidence type="ECO:0008006" key="8">
    <source>
        <dbReference type="Google" id="ProtNLM"/>
    </source>
</evidence>
<dbReference type="PANTHER" id="PTHR10671:SF108">
    <property type="entry name" value="CLAUDIN FAMILY PROTEIN-RELATED"/>
    <property type="match status" value="1"/>
</dbReference>
<comment type="caution">
    <text evidence="6">The sequence shown here is derived from an EMBL/GenBank/DDBJ whole genome shotgun (WGS) entry which is preliminary data.</text>
</comment>
<dbReference type="Proteomes" id="UP000245119">
    <property type="component" value="Linkage Group LG4"/>
</dbReference>
<evidence type="ECO:0000256" key="3">
    <source>
        <dbReference type="ARBA" id="ARBA00022989"/>
    </source>
</evidence>
<reference evidence="6 7" key="1">
    <citation type="submission" date="2018-04" db="EMBL/GenBank/DDBJ databases">
        <title>The genome of golden apple snail Pomacea canaliculata provides insight into stress tolerance and invasive adaptation.</title>
        <authorList>
            <person name="Liu C."/>
            <person name="Liu B."/>
            <person name="Ren Y."/>
            <person name="Zhang Y."/>
            <person name="Wang H."/>
            <person name="Li S."/>
            <person name="Jiang F."/>
            <person name="Yin L."/>
            <person name="Zhang G."/>
            <person name="Qian W."/>
            <person name="Fan W."/>
        </authorList>
    </citation>
    <scope>NUCLEOTIDE SEQUENCE [LARGE SCALE GENOMIC DNA]</scope>
    <source>
        <strain evidence="6">SZHN2017</strain>
        <tissue evidence="6">Muscle</tissue>
    </source>
</reference>
<dbReference type="InterPro" id="IPR050579">
    <property type="entry name" value="PMP-22/EMP/MP20-like"/>
</dbReference>
<proteinExistence type="predicted"/>
<gene>
    <name evidence="6" type="ORF">C0Q70_08298</name>
</gene>
<accession>A0A2T7PHE9</accession>